<dbReference type="eggNOG" id="ENOG502R58W">
    <property type="taxonomic scope" value="Eukaryota"/>
</dbReference>
<evidence type="ECO:0000313" key="1">
    <source>
        <dbReference type="EnsemblPlants" id="OB03G13420.1"/>
    </source>
</evidence>
<sequence>LSHTIPSSVISRIGNLLHKARTNILNPVTEFNALGNSHSILCNFRSTKALLNNNIYTLGPIVTLTASANSSTPLNINARASTPNLMSFAA</sequence>
<dbReference type="EnsemblPlants" id="OB03G13420.1">
    <property type="protein sequence ID" value="OB03G13420.1"/>
    <property type="gene ID" value="OB03G13420"/>
</dbReference>
<reference evidence="1" key="1">
    <citation type="journal article" date="2013" name="Nat. Commun.">
        <title>Whole-genome sequencing of Oryza brachyantha reveals mechanisms underlying Oryza genome evolution.</title>
        <authorList>
            <person name="Chen J."/>
            <person name="Huang Q."/>
            <person name="Gao D."/>
            <person name="Wang J."/>
            <person name="Lang Y."/>
            <person name="Liu T."/>
            <person name="Li B."/>
            <person name="Bai Z."/>
            <person name="Luis Goicoechea J."/>
            <person name="Liang C."/>
            <person name="Chen C."/>
            <person name="Zhang W."/>
            <person name="Sun S."/>
            <person name="Liao Y."/>
            <person name="Zhang X."/>
            <person name="Yang L."/>
            <person name="Song C."/>
            <person name="Wang M."/>
            <person name="Shi J."/>
            <person name="Liu G."/>
            <person name="Liu J."/>
            <person name="Zhou H."/>
            <person name="Zhou W."/>
            <person name="Yu Q."/>
            <person name="An N."/>
            <person name="Chen Y."/>
            <person name="Cai Q."/>
            <person name="Wang B."/>
            <person name="Liu B."/>
            <person name="Min J."/>
            <person name="Huang Y."/>
            <person name="Wu H."/>
            <person name="Li Z."/>
            <person name="Zhang Y."/>
            <person name="Yin Y."/>
            <person name="Song W."/>
            <person name="Jiang J."/>
            <person name="Jackson S.A."/>
            <person name="Wing R.A."/>
            <person name="Wang J."/>
            <person name="Chen M."/>
        </authorList>
    </citation>
    <scope>NUCLEOTIDE SEQUENCE [LARGE SCALE GENOMIC DNA]</scope>
    <source>
        <strain evidence="1">cv. IRGC 101232</strain>
    </source>
</reference>
<name>J3LJW6_ORYBR</name>
<proteinExistence type="predicted"/>
<evidence type="ECO:0000313" key="2">
    <source>
        <dbReference type="Proteomes" id="UP000006038"/>
    </source>
</evidence>
<dbReference type="AlphaFoldDB" id="J3LJW6"/>
<keyword evidence="2" id="KW-1185">Reference proteome</keyword>
<reference evidence="1" key="2">
    <citation type="submission" date="2013-04" db="UniProtKB">
        <authorList>
            <consortium name="EnsemblPlants"/>
        </authorList>
    </citation>
    <scope>IDENTIFICATION</scope>
</reference>
<organism evidence="1">
    <name type="scientific">Oryza brachyantha</name>
    <name type="common">malo sina</name>
    <dbReference type="NCBI Taxonomy" id="4533"/>
    <lineage>
        <taxon>Eukaryota</taxon>
        <taxon>Viridiplantae</taxon>
        <taxon>Streptophyta</taxon>
        <taxon>Embryophyta</taxon>
        <taxon>Tracheophyta</taxon>
        <taxon>Spermatophyta</taxon>
        <taxon>Magnoliopsida</taxon>
        <taxon>Liliopsida</taxon>
        <taxon>Poales</taxon>
        <taxon>Poaceae</taxon>
        <taxon>BOP clade</taxon>
        <taxon>Oryzoideae</taxon>
        <taxon>Oryzeae</taxon>
        <taxon>Oryzinae</taxon>
        <taxon>Oryza</taxon>
    </lineage>
</organism>
<protein>
    <submittedName>
        <fullName evidence="1">Uncharacterized protein</fullName>
    </submittedName>
</protein>
<accession>J3LJW6</accession>
<dbReference type="HOGENOM" id="CLU_2475479_0_0_1"/>
<dbReference type="Proteomes" id="UP000006038">
    <property type="component" value="Chromosome 3"/>
</dbReference>
<dbReference type="Gramene" id="OB03G13420.1">
    <property type="protein sequence ID" value="OB03G13420.1"/>
    <property type="gene ID" value="OB03G13420"/>
</dbReference>